<proteinExistence type="predicted"/>
<dbReference type="SUPFAM" id="SSF51735">
    <property type="entry name" value="NAD(P)-binding Rossmann-fold domains"/>
    <property type="match status" value="1"/>
</dbReference>
<sequence length="243" mass="26076">MQNETISQVSPQKTVLLFGASRGLGFAMAQAYLRRGWHVIATARQGSSGALDALVDSLGAAVGGALEVETVDIAIPAQVTALRERLAGRRVDLLFVNAGVKNDDRETIADVSTEEFVRVMVTNALSPMRVIETFESLVPPGGTLGVMSSGQGSVTNNTNGHYEVYRASKAALNMLMRSFAARHGDDTRTLLLTAPGWVRTDMGGADARLSIDESIPHLIDTITAHEGRAGLHYVDYLGRKVPW</sequence>
<reference evidence="1 2" key="1">
    <citation type="submission" date="2019-08" db="EMBL/GenBank/DDBJ databases">
        <authorList>
            <person name="Peeters C."/>
        </authorList>
    </citation>
    <scope>NUCLEOTIDE SEQUENCE [LARGE SCALE GENOMIC DNA]</scope>
    <source>
        <strain evidence="1 2">LMG 31106</strain>
    </source>
</reference>
<dbReference type="Proteomes" id="UP000384354">
    <property type="component" value="Unassembled WGS sequence"/>
</dbReference>
<gene>
    <name evidence="1" type="ORF">PCE31106_02977</name>
</gene>
<dbReference type="Gene3D" id="3.40.50.720">
    <property type="entry name" value="NAD(P)-binding Rossmann-like Domain"/>
    <property type="match status" value="1"/>
</dbReference>
<dbReference type="OrthoDB" id="5786478at2"/>
<dbReference type="PANTHER" id="PTHR45458:SF1">
    <property type="entry name" value="SHORT CHAIN DEHYDROGENASE"/>
    <property type="match status" value="1"/>
</dbReference>
<organism evidence="1 2">
    <name type="scientific">Pandoraea cepalis</name>
    <dbReference type="NCBI Taxonomy" id="2508294"/>
    <lineage>
        <taxon>Bacteria</taxon>
        <taxon>Pseudomonadati</taxon>
        <taxon>Pseudomonadota</taxon>
        <taxon>Betaproteobacteria</taxon>
        <taxon>Burkholderiales</taxon>
        <taxon>Burkholderiaceae</taxon>
        <taxon>Pandoraea</taxon>
    </lineage>
</organism>
<accession>A0A5E4VZ85</accession>
<evidence type="ECO:0000313" key="1">
    <source>
        <dbReference type="EMBL" id="VVE17947.1"/>
    </source>
</evidence>
<name>A0A5E4VZ85_9BURK</name>
<dbReference type="PANTHER" id="PTHR45458">
    <property type="entry name" value="SHORT-CHAIN DEHYDROGENASE/REDUCTASE SDR"/>
    <property type="match status" value="1"/>
</dbReference>
<dbReference type="RefSeq" id="WP_150563782.1">
    <property type="nucleotide sequence ID" value="NZ_CABPSL010000011.1"/>
</dbReference>
<dbReference type="AlphaFoldDB" id="A0A5E4VZ85"/>
<dbReference type="EMBL" id="CABPSL010000011">
    <property type="protein sequence ID" value="VVE17947.1"/>
    <property type="molecule type" value="Genomic_DNA"/>
</dbReference>
<dbReference type="InterPro" id="IPR052184">
    <property type="entry name" value="SDR_enzymes"/>
</dbReference>
<dbReference type="Pfam" id="PF00106">
    <property type="entry name" value="adh_short"/>
    <property type="match status" value="1"/>
</dbReference>
<protein>
    <submittedName>
        <fullName evidence="1">3-oxoacyl-ACP reductase</fullName>
    </submittedName>
</protein>
<dbReference type="InterPro" id="IPR002347">
    <property type="entry name" value="SDR_fam"/>
</dbReference>
<dbReference type="GO" id="GO:0016616">
    <property type="term" value="F:oxidoreductase activity, acting on the CH-OH group of donors, NAD or NADP as acceptor"/>
    <property type="evidence" value="ECO:0007669"/>
    <property type="project" value="TreeGrafter"/>
</dbReference>
<evidence type="ECO:0000313" key="2">
    <source>
        <dbReference type="Proteomes" id="UP000384354"/>
    </source>
</evidence>
<dbReference type="InterPro" id="IPR036291">
    <property type="entry name" value="NAD(P)-bd_dom_sf"/>
</dbReference>
<dbReference type="PRINTS" id="PR00081">
    <property type="entry name" value="GDHRDH"/>
</dbReference>